<reference evidence="7 8" key="1">
    <citation type="submission" date="2025-04" db="UniProtKB">
        <authorList>
            <consortium name="RefSeq"/>
        </authorList>
    </citation>
    <scope>IDENTIFICATION</scope>
    <source>
        <tissue evidence="7 8">Fruit stalk</tissue>
    </source>
</reference>
<evidence type="ECO:0000256" key="1">
    <source>
        <dbReference type="ARBA" id="ARBA00004496"/>
    </source>
</evidence>
<evidence type="ECO:0000256" key="2">
    <source>
        <dbReference type="ARBA" id="ARBA00022490"/>
    </source>
</evidence>
<keyword evidence="2" id="KW-0963">Cytoplasm</keyword>
<dbReference type="GO" id="GO:0005885">
    <property type="term" value="C:Arp2/3 protein complex"/>
    <property type="evidence" value="ECO:0007669"/>
    <property type="project" value="InterPro"/>
</dbReference>
<proteinExistence type="predicted"/>
<comment type="subcellular location">
    <subcellularLocation>
        <location evidence="1">Cytoplasm</location>
    </subcellularLocation>
</comment>
<accession>A0A6P5YJF1</accession>
<evidence type="ECO:0000256" key="4">
    <source>
        <dbReference type="ARBA" id="ARBA00022737"/>
    </source>
</evidence>
<sequence length="171" mass="18954">MLLYLMTGIHIFGTKKDQNGYRHLSFLGSIMLHFVFSGAPKFFLLQILLATTSTNGKCRVFSTFIKGVDTRESKAGSSSDSKFGEVLFVSEKMVIGVGFDCNPMVFAADESGIWSFIRFLGERKASSSGLKYGSQLYCTSKERRVPNKAVQHLRIGRESGDLGFGKARRSL</sequence>
<dbReference type="PANTHER" id="PTHR10709:SF2">
    <property type="entry name" value="ACTIN-RELATED PROTEIN 2_3 COMPLEX SUBUNIT"/>
    <property type="match status" value="1"/>
</dbReference>
<dbReference type="RefSeq" id="XP_022740644.1">
    <property type="nucleotide sequence ID" value="XM_022884909.1"/>
</dbReference>
<organism evidence="6 8">
    <name type="scientific">Durio zibethinus</name>
    <name type="common">Durian</name>
    <dbReference type="NCBI Taxonomy" id="66656"/>
    <lineage>
        <taxon>Eukaryota</taxon>
        <taxon>Viridiplantae</taxon>
        <taxon>Streptophyta</taxon>
        <taxon>Embryophyta</taxon>
        <taxon>Tracheophyta</taxon>
        <taxon>Spermatophyta</taxon>
        <taxon>Magnoliopsida</taxon>
        <taxon>eudicotyledons</taxon>
        <taxon>Gunneridae</taxon>
        <taxon>Pentapetalae</taxon>
        <taxon>rosids</taxon>
        <taxon>malvids</taxon>
        <taxon>Malvales</taxon>
        <taxon>Malvaceae</taxon>
        <taxon>Helicteroideae</taxon>
        <taxon>Durio</taxon>
    </lineage>
</organism>
<keyword evidence="5" id="KW-0206">Cytoskeleton</keyword>
<dbReference type="GeneID" id="111292494"/>
<dbReference type="RefSeq" id="XP_022740643.1">
    <property type="nucleotide sequence ID" value="XM_022884908.1"/>
</dbReference>
<evidence type="ECO:0000313" key="9">
    <source>
        <dbReference type="RefSeq" id="XP_022740644.1"/>
    </source>
</evidence>
<dbReference type="Gene3D" id="2.130.10.10">
    <property type="entry name" value="YVTN repeat-like/Quinoprotein amine dehydrogenase"/>
    <property type="match status" value="2"/>
</dbReference>
<keyword evidence="3" id="KW-0853">WD repeat</keyword>
<evidence type="ECO:0000313" key="8">
    <source>
        <dbReference type="RefSeq" id="XP_022740643.1"/>
    </source>
</evidence>
<dbReference type="RefSeq" id="XP_022740642.1">
    <property type="nucleotide sequence ID" value="XM_022884907.1"/>
</dbReference>
<dbReference type="OrthoDB" id="406844at2759"/>
<dbReference type="Proteomes" id="UP000515121">
    <property type="component" value="Unplaced"/>
</dbReference>
<dbReference type="InterPro" id="IPR017383">
    <property type="entry name" value="ARPC1"/>
</dbReference>
<keyword evidence="4" id="KW-0677">Repeat</keyword>
<dbReference type="KEGG" id="dzi:111292494"/>
<evidence type="ECO:0000313" key="10">
    <source>
        <dbReference type="RefSeq" id="XP_022740645.1"/>
    </source>
</evidence>
<dbReference type="GO" id="GO:0051015">
    <property type="term" value="F:actin filament binding"/>
    <property type="evidence" value="ECO:0007669"/>
    <property type="project" value="TreeGrafter"/>
</dbReference>
<evidence type="ECO:0000256" key="5">
    <source>
        <dbReference type="ARBA" id="ARBA00023212"/>
    </source>
</evidence>
<evidence type="ECO:0000256" key="3">
    <source>
        <dbReference type="ARBA" id="ARBA00022574"/>
    </source>
</evidence>
<protein>
    <submittedName>
        <fullName evidence="7 8">Uncharacterized protein LOC111292494 isoform X1</fullName>
    </submittedName>
</protein>
<dbReference type="PANTHER" id="PTHR10709">
    <property type="entry name" value="ACTIN-RELATED PROTEIN 2/3 COMPLEX SUBUNIT 1"/>
    <property type="match status" value="1"/>
</dbReference>
<dbReference type="RefSeq" id="XP_022740645.1">
    <property type="nucleotide sequence ID" value="XM_022884910.1"/>
</dbReference>
<dbReference type="GO" id="GO:0034314">
    <property type="term" value="P:Arp2/3 complex-mediated actin nucleation"/>
    <property type="evidence" value="ECO:0007669"/>
    <property type="project" value="InterPro"/>
</dbReference>
<dbReference type="AlphaFoldDB" id="A0A6P5YJF1"/>
<dbReference type="InterPro" id="IPR015943">
    <property type="entry name" value="WD40/YVTN_repeat-like_dom_sf"/>
</dbReference>
<dbReference type="GO" id="GO:0005737">
    <property type="term" value="C:cytoplasm"/>
    <property type="evidence" value="ECO:0007669"/>
    <property type="project" value="UniProtKB-SubCell"/>
</dbReference>
<keyword evidence="6" id="KW-1185">Reference proteome</keyword>
<name>A0A6P5YJF1_DURZI</name>
<gene>
    <name evidence="7 8 9 10" type="primary">LOC111292494</name>
</gene>
<evidence type="ECO:0000313" key="7">
    <source>
        <dbReference type="RefSeq" id="XP_022740642.1"/>
    </source>
</evidence>
<evidence type="ECO:0000313" key="6">
    <source>
        <dbReference type="Proteomes" id="UP000515121"/>
    </source>
</evidence>